<feature type="compositionally biased region" description="Basic and acidic residues" evidence="1">
    <location>
        <begin position="347"/>
        <end position="364"/>
    </location>
</feature>
<feature type="compositionally biased region" description="Polar residues" evidence="1">
    <location>
        <begin position="920"/>
        <end position="929"/>
    </location>
</feature>
<dbReference type="eggNOG" id="ENOG502SHV0">
    <property type="taxonomic scope" value="Eukaryota"/>
</dbReference>
<dbReference type="AlphaFoldDB" id="W3X7M4"/>
<dbReference type="GeneID" id="19272070"/>
<dbReference type="OMA" id="RAHPEHM"/>
<feature type="compositionally biased region" description="Polar residues" evidence="1">
    <location>
        <begin position="653"/>
        <end position="667"/>
    </location>
</feature>
<dbReference type="RefSeq" id="XP_007833829.1">
    <property type="nucleotide sequence ID" value="XM_007835638.1"/>
</dbReference>
<evidence type="ECO:0000313" key="3">
    <source>
        <dbReference type="Proteomes" id="UP000030651"/>
    </source>
</evidence>
<gene>
    <name evidence="2" type="ORF">PFICI_07057</name>
</gene>
<feature type="compositionally biased region" description="Low complexity" evidence="1">
    <location>
        <begin position="227"/>
        <end position="240"/>
    </location>
</feature>
<feature type="compositionally biased region" description="Polar residues" evidence="1">
    <location>
        <begin position="367"/>
        <end position="386"/>
    </location>
</feature>
<feature type="region of interest" description="Disordered" evidence="1">
    <location>
        <begin position="811"/>
        <end position="1011"/>
    </location>
</feature>
<sequence>MDQSTYNNIYRNASPMTPSTPSNNTFQTNVNRTKTRKWVEAKKQNYAGDDWGNEFDDDEEPEDDPPGPAQQPATFRPLGQGAQLPGSQMSGNRAFSQPTAAFGHFRGQSFGRNPSGPPALHVQTQQSSAPAQRFEPVEPFPAVDQSSFDGAPDYRNSENVTSPQSGRPRPFGAAGAGYPGRQEYSPATQDRGITSPASATGLSSRFPPRKSSMGHQDAPTYRDTSRNRSGSRPGSSGRPWPEQRSDSPGQQAPSAATGAPNKPLPFIRPAEIYRRMEEEKEKERRSMESAGRPSLDGIQSPGSERSTSPAYALRSPVEQRRRLSFDRDGDENLDSVRGLKTTLPPVAERRSEYGLDHLINEHKAPAPTQTSANAESSIPQQATTSGPLAGAAPQSGGSQLLGDPRRKSISPRLPDLARMSGFGPDFFSGSSGGFSDGDRSAQATPPEHKLATPNDEHMQTVTGLGLSSAVTGPSETITEDSDEKAAPSLIEGPVLAEQKEESSNPDTSLLEPQPAASDEATIKAQPRPSRPSIPGGWVSESTNIASEVPTPMERPEPTISQLATVKDTAEEPATIGGEADDIEPTTVIKQAQPLENDAPAVIDSKDVQQDNDNFGTTVGQHDQAIADEVLTTAPAALATSKALPPLQTPDPLTASSQTETVDQQPQAPGSGSPSYGESPSKYSTSTHPLTATTSSGFSPTAPLNPQRGGASDSDFIAPGPLARNLTMSSMDNASPHESDKLREDIIKSLSPLPIDTPSFPPMPPTADRSLTTPASDIARESRYLSGVYDEYMGFPEDKSLQGFNQEKDEMTVVSPAPLQSSSPARTVVPSEPAADAAENNLTRTSERGPRLSRRFSWEELSENVTPNEQPQIQTDANVHVPDGPTSDATEPQITTSPDLREDTASPTLQLEPQKDGEISHTVSMISNNAPGGLGVSGIEPPSPISVLSSPRPVESTGSRLSLADEKVLLQASSHPVSPNLDSEHPALSRTPPESPAPENDTLVAPPPKPVNITSWREILSLPTPALRIERFEEARSQYLAMDSGLSNWMEHMKASSEDPALQPSSTSPTHQGPGSAQTSPTGPPAASQQPYYQQYLNASNPNVMAGAPGPARQRSMSQQQQASGFGTSKNQAAVKSKEFLHAAGAFGNKATKAGMKSGMKLFNRGKDKLRGSGDKSFQ</sequence>
<feature type="compositionally biased region" description="Low complexity" evidence="1">
    <location>
        <begin position="420"/>
        <end position="429"/>
    </location>
</feature>
<proteinExistence type="predicted"/>
<feature type="compositionally biased region" description="Polar residues" evidence="1">
    <location>
        <begin position="886"/>
        <end position="897"/>
    </location>
</feature>
<feature type="compositionally biased region" description="Low complexity" evidence="1">
    <location>
        <begin position="1111"/>
        <end position="1123"/>
    </location>
</feature>
<feature type="region of interest" description="Disordered" evidence="1">
    <location>
        <begin position="1"/>
        <end position="620"/>
    </location>
</feature>
<feature type="compositionally biased region" description="Polar residues" evidence="1">
    <location>
        <begin position="300"/>
        <end position="309"/>
    </location>
</feature>
<dbReference type="EMBL" id="KI912112">
    <property type="protein sequence ID" value="ETS82055.1"/>
    <property type="molecule type" value="Genomic_DNA"/>
</dbReference>
<reference evidence="3" key="1">
    <citation type="journal article" date="2015" name="BMC Genomics">
        <title>Genomic and transcriptomic analysis of the endophytic fungus Pestalotiopsis fici reveals its lifestyle and high potential for synthesis of natural products.</title>
        <authorList>
            <person name="Wang X."/>
            <person name="Zhang X."/>
            <person name="Liu L."/>
            <person name="Xiang M."/>
            <person name="Wang W."/>
            <person name="Sun X."/>
            <person name="Che Y."/>
            <person name="Guo L."/>
            <person name="Liu G."/>
            <person name="Guo L."/>
            <person name="Wang C."/>
            <person name="Yin W.B."/>
            <person name="Stadler M."/>
            <person name="Zhang X."/>
            <person name="Liu X."/>
        </authorList>
    </citation>
    <scope>NUCLEOTIDE SEQUENCE [LARGE SCALE GENOMIC DNA]</scope>
    <source>
        <strain evidence="3">W106-1 / CGMCC3.15140</strain>
    </source>
</reference>
<dbReference type="STRING" id="1229662.W3X7M4"/>
<feature type="compositionally biased region" description="Acidic residues" evidence="1">
    <location>
        <begin position="51"/>
        <end position="65"/>
    </location>
</feature>
<organism evidence="2 3">
    <name type="scientific">Pestalotiopsis fici (strain W106-1 / CGMCC3.15140)</name>
    <dbReference type="NCBI Taxonomy" id="1229662"/>
    <lineage>
        <taxon>Eukaryota</taxon>
        <taxon>Fungi</taxon>
        <taxon>Dikarya</taxon>
        <taxon>Ascomycota</taxon>
        <taxon>Pezizomycotina</taxon>
        <taxon>Sordariomycetes</taxon>
        <taxon>Xylariomycetidae</taxon>
        <taxon>Amphisphaeriales</taxon>
        <taxon>Sporocadaceae</taxon>
        <taxon>Pestalotiopsis</taxon>
    </lineage>
</organism>
<feature type="compositionally biased region" description="Polar residues" evidence="1">
    <location>
        <begin position="85"/>
        <end position="99"/>
    </location>
</feature>
<feature type="compositionally biased region" description="Basic and acidic residues" evidence="1">
    <location>
        <begin position="734"/>
        <end position="746"/>
    </location>
</feature>
<dbReference type="HOGENOM" id="CLU_271577_0_0_1"/>
<dbReference type="InParanoid" id="W3X7M4"/>
<feature type="compositionally biased region" description="Polar residues" evidence="1">
    <location>
        <begin position="684"/>
        <end position="703"/>
    </location>
</feature>
<feature type="compositionally biased region" description="Polar residues" evidence="1">
    <location>
        <begin position="862"/>
        <end position="876"/>
    </location>
</feature>
<feature type="compositionally biased region" description="Polar residues" evidence="1">
    <location>
        <begin position="185"/>
        <end position="203"/>
    </location>
</feature>
<evidence type="ECO:0000256" key="1">
    <source>
        <dbReference type="SAM" id="MobiDB-lite"/>
    </source>
</evidence>
<feature type="compositionally biased region" description="Low complexity" evidence="1">
    <location>
        <begin position="668"/>
        <end position="683"/>
    </location>
</feature>
<feature type="compositionally biased region" description="Basic and acidic residues" evidence="1">
    <location>
        <begin position="446"/>
        <end position="458"/>
    </location>
</feature>
<name>W3X7M4_PESFW</name>
<feature type="region of interest" description="Disordered" evidence="1">
    <location>
        <begin position="1052"/>
        <end position="1088"/>
    </location>
</feature>
<protein>
    <submittedName>
        <fullName evidence="2">Uncharacterized protein</fullName>
    </submittedName>
</protein>
<feature type="compositionally biased region" description="Polar residues" evidence="1">
    <location>
        <begin position="970"/>
        <end position="980"/>
    </location>
</feature>
<feature type="compositionally biased region" description="Basic and acidic residues" evidence="1">
    <location>
        <begin position="271"/>
        <end position="287"/>
    </location>
</feature>
<dbReference type="Proteomes" id="UP000030651">
    <property type="component" value="Unassembled WGS sequence"/>
</dbReference>
<keyword evidence="3" id="KW-1185">Reference proteome</keyword>
<feature type="compositionally biased region" description="Polar residues" evidence="1">
    <location>
        <begin position="1062"/>
        <end position="1080"/>
    </location>
</feature>
<feature type="compositionally biased region" description="Polar residues" evidence="1">
    <location>
        <begin position="610"/>
        <end position="620"/>
    </location>
</feature>
<accession>W3X7M4</accession>
<evidence type="ECO:0000313" key="2">
    <source>
        <dbReference type="EMBL" id="ETS82055.1"/>
    </source>
</evidence>
<feature type="region of interest" description="Disordered" evidence="1">
    <location>
        <begin position="1100"/>
        <end position="1130"/>
    </location>
</feature>
<feature type="region of interest" description="Disordered" evidence="1">
    <location>
        <begin position="640"/>
        <end position="776"/>
    </location>
</feature>
<feature type="compositionally biased region" description="Polar residues" evidence="1">
    <location>
        <begin position="1"/>
        <end position="32"/>
    </location>
</feature>
<dbReference type="KEGG" id="pfy:PFICI_07057"/>
<feature type="compositionally biased region" description="Basic and acidic residues" evidence="1">
    <location>
        <begin position="317"/>
        <end position="327"/>
    </location>
</feature>
<dbReference type="OrthoDB" id="5151921at2759"/>